<keyword evidence="2" id="KW-1185">Reference proteome</keyword>
<dbReference type="Proteomes" id="UP001186974">
    <property type="component" value="Unassembled WGS sequence"/>
</dbReference>
<evidence type="ECO:0000313" key="2">
    <source>
        <dbReference type="Proteomes" id="UP001186974"/>
    </source>
</evidence>
<comment type="caution">
    <text evidence="1">The sequence shown here is derived from an EMBL/GenBank/DDBJ whole genome shotgun (WGS) entry which is preliminary data.</text>
</comment>
<feature type="non-terminal residue" evidence="1">
    <location>
        <position position="1"/>
    </location>
</feature>
<reference evidence="1" key="1">
    <citation type="submission" date="2024-09" db="EMBL/GenBank/DDBJ databases">
        <title>Black Yeasts Isolated from many extreme environments.</title>
        <authorList>
            <person name="Coleine C."/>
            <person name="Stajich J.E."/>
            <person name="Selbmann L."/>
        </authorList>
    </citation>
    <scope>NUCLEOTIDE SEQUENCE</scope>
    <source>
        <strain evidence="1">CCFEE 5737</strain>
    </source>
</reference>
<sequence>YPEALVILPKRRVDEWYADFAPAIEEAFSWSTAFWAALDPWGRGRLHRMTRLWIECQFGATTARQALSNARAIYEAHYELMRVETPTRRLLEFEVESGWEPLCRFLGKEVPGVPFPRVNEAGIWEDGMEELRSRGQARGLKNVLVFVMVIGTFALL</sequence>
<protein>
    <submittedName>
        <fullName evidence="1">Uncharacterized protein</fullName>
    </submittedName>
</protein>
<dbReference type="EMBL" id="JAWDJW010012096">
    <property type="protein sequence ID" value="KAK3044327.1"/>
    <property type="molecule type" value="Genomic_DNA"/>
</dbReference>
<feature type="non-terminal residue" evidence="1">
    <location>
        <position position="156"/>
    </location>
</feature>
<organism evidence="1 2">
    <name type="scientific">Coniosporium uncinatum</name>
    <dbReference type="NCBI Taxonomy" id="93489"/>
    <lineage>
        <taxon>Eukaryota</taxon>
        <taxon>Fungi</taxon>
        <taxon>Dikarya</taxon>
        <taxon>Ascomycota</taxon>
        <taxon>Pezizomycotina</taxon>
        <taxon>Dothideomycetes</taxon>
        <taxon>Dothideomycetes incertae sedis</taxon>
        <taxon>Coniosporium</taxon>
    </lineage>
</organism>
<name>A0ACC3CSV9_9PEZI</name>
<proteinExistence type="predicted"/>
<accession>A0ACC3CSV9</accession>
<gene>
    <name evidence="1" type="ORF">LTS18_001573</name>
</gene>
<evidence type="ECO:0000313" key="1">
    <source>
        <dbReference type="EMBL" id="KAK3044327.1"/>
    </source>
</evidence>